<keyword evidence="2" id="KW-1185">Reference proteome</keyword>
<dbReference type="EMBL" id="JABEZY010000011">
    <property type="protein sequence ID" value="MBA0749625.1"/>
    <property type="molecule type" value="Genomic_DNA"/>
</dbReference>
<reference evidence="1 2" key="1">
    <citation type="journal article" date="2019" name="Genome Biol. Evol.">
        <title>Insights into the evolution of the New World diploid cottons (Gossypium, subgenus Houzingenia) based on genome sequencing.</title>
        <authorList>
            <person name="Grover C.E."/>
            <person name="Arick M.A. 2nd"/>
            <person name="Thrash A."/>
            <person name="Conover J.L."/>
            <person name="Sanders W.S."/>
            <person name="Peterson D.G."/>
            <person name="Frelichowski J.E."/>
            <person name="Scheffler J.A."/>
            <person name="Scheffler B.E."/>
            <person name="Wendel J.F."/>
        </authorList>
    </citation>
    <scope>NUCLEOTIDE SEQUENCE [LARGE SCALE GENOMIC DNA]</scope>
    <source>
        <strain evidence="1">5</strain>
        <tissue evidence="1">Leaf</tissue>
    </source>
</reference>
<evidence type="ECO:0000313" key="1">
    <source>
        <dbReference type="EMBL" id="MBA0749625.1"/>
    </source>
</evidence>
<protein>
    <submittedName>
        <fullName evidence="1">Uncharacterized protein</fullName>
    </submittedName>
</protein>
<organism evidence="1 2">
    <name type="scientific">Gossypium gossypioides</name>
    <name type="common">Mexican cotton</name>
    <name type="synonym">Selera gossypioides</name>
    <dbReference type="NCBI Taxonomy" id="34282"/>
    <lineage>
        <taxon>Eukaryota</taxon>
        <taxon>Viridiplantae</taxon>
        <taxon>Streptophyta</taxon>
        <taxon>Embryophyta</taxon>
        <taxon>Tracheophyta</taxon>
        <taxon>Spermatophyta</taxon>
        <taxon>Magnoliopsida</taxon>
        <taxon>eudicotyledons</taxon>
        <taxon>Gunneridae</taxon>
        <taxon>Pentapetalae</taxon>
        <taxon>rosids</taxon>
        <taxon>malvids</taxon>
        <taxon>Malvales</taxon>
        <taxon>Malvaceae</taxon>
        <taxon>Malvoideae</taxon>
        <taxon>Gossypium</taxon>
    </lineage>
</organism>
<sequence>MLSVFVLVVLESIFKLLIL</sequence>
<name>A0A7J9CN58_GOSGO</name>
<comment type="caution">
    <text evidence="1">The sequence shown here is derived from an EMBL/GenBank/DDBJ whole genome shotgun (WGS) entry which is preliminary data.</text>
</comment>
<proteinExistence type="predicted"/>
<gene>
    <name evidence="1" type="ORF">Gogos_003528</name>
</gene>
<dbReference type="AlphaFoldDB" id="A0A7J9CN58"/>
<dbReference type="Proteomes" id="UP000593579">
    <property type="component" value="Unassembled WGS sequence"/>
</dbReference>
<accession>A0A7J9CN58</accession>
<evidence type="ECO:0000313" key="2">
    <source>
        <dbReference type="Proteomes" id="UP000593579"/>
    </source>
</evidence>